<comment type="caution">
    <text evidence="3">The sequence shown here is derived from an EMBL/GenBank/DDBJ whole genome shotgun (WGS) entry which is preliminary data.</text>
</comment>
<evidence type="ECO:0000259" key="2">
    <source>
        <dbReference type="Pfam" id="PF26061"/>
    </source>
</evidence>
<feature type="signal peptide" evidence="1">
    <location>
        <begin position="1"/>
        <end position="21"/>
    </location>
</feature>
<evidence type="ECO:0000313" key="3">
    <source>
        <dbReference type="EMBL" id="KAL1874349.1"/>
    </source>
</evidence>
<organism evidence="3 4">
    <name type="scientific">Phialemonium thermophilum</name>
    <dbReference type="NCBI Taxonomy" id="223376"/>
    <lineage>
        <taxon>Eukaryota</taxon>
        <taxon>Fungi</taxon>
        <taxon>Dikarya</taxon>
        <taxon>Ascomycota</taxon>
        <taxon>Pezizomycotina</taxon>
        <taxon>Sordariomycetes</taxon>
        <taxon>Sordariomycetidae</taxon>
        <taxon>Cephalothecales</taxon>
        <taxon>Cephalothecaceae</taxon>
        <taxon>Phialemonium</taxon>
    </lineage>
</organism>
<evidence type="ECO:0000313" key="4">
    <source>
        <dbReference type="Proteomes" id="UP001586593"/>
    </source>
</evidence>
<name>A0ABR3XFD4_9PEZI</name>
<feature type="domain" description="DUF8021" evidence="2">
    <location>
        <begin position="158"/>
        <end position="268"/>
    </location>
</feature>
<gene>
    <name evidence="3" type="ORF">VTK73DRAFT_481</name>
</gene>
<protein>
    <recommendedName>
        <fullName evidence="2">DUF8021 domain-containing protein</fullName>
    </recommendedName>
</protein>
<evidence type="ECO:0000256" key="1">
    <source>
        <dbReference type="SAM" id="SignalP"/>
    </source>
</evidence>
<proteinExistence type="predicted"/>
<dbReference type="EMBL" id="JAZHXJ010000109">
    <property type="protein sequence ID" value="KAL1874349.1"/>
    <property type="molecule type" value="Genomic_DNA"/>
</dbReference>
<keyword evidence="1" id="KW-0732">Signal</keyword>
<keyword evidence="4" id="KW-1185">Reference proteome</keyword>
<sequence>MMFRLSLSVCTLAVCLLKAGAAPVVSGCERDVLLAAASKYIAAQAAGNLDTLHDVLASNFTYKENNEITPIEKGVLSKALKIDHNRTTADTAACASFTELISASGPYTLATQIRHDPETLAITLIDSIAATKGAWLFDAAKTLQYVTQEDWSPIPADRRDSRNLLRSAADAYLDMWSNATASDAVPWGTPCTRLEGSVYTGRGLPSDSCTPGIPSNHNQKPNTHRRYVIDETMGSCSVLCLWEHMMNAADSHEFRLEGGKLRYVHTMTCEKNIGDVPCF</sequence>
<dbReference type="InterPro" id="IPR058334">
    <property type="entry name" value="DUF8021"/>
</dbReference>
<accession>A0ABR3XFD4</accession>
<feature type="chain" id="PRO_5047522810" description="DUF8021 domain-containing protein" evidence="1">
    <location>
        <begin position="22"/>
        <end position="279"/>
    </location>
</feature>
<dbReference type="Pfam" id="PF26061">
    <property type="entry name" value="DUF8021"/>
    <property type="match status" value="1"/>
</dbReference>
<reference evidence="3 4" key="1">
    <citation type="journal article" date="2024" name="Commun. Biol.">
        <title>Comparative genomic analysis of thermophilic fungi reveals convergent evolutionary adaptations and gene losses.</title>
        <authorList>
            <person name="Steindorff A.S."/>
            <person name="Aguilar-Pontes M.V."/>
            <person name="Robinson A.J."/>
            <person name="Andreopoulos B."/>
            <person name="LaButti K."/>
            <person name="Kuo A."/>
            <person name="Mondo S."/>
            <person name="Riley R."/>
            <person name="Otillar R."/>
            <person name="Haridas S."/>
            <person name="Lipzen A."/>
            <person name="Grimwood J."/>
            <person name="Schmutz J."/>
            <person name="Clum A."/>
            <person name="Reid I.D."/>
            <person name="Moisan M.C."/>
            <person name="Butler G."/>
            <person name="Nguyen T.T.M."/>
            <person name="Dewar K."/>
            <person name="Conant G."/>
            <person name="Drula E."/>
            <person name="Henrissat B."/>
            <person name="Hansel C."/>
            <person name="Singer S."/>
            <person name="Hutchinson M.I."/>
            <person name="de Vries R.P."/>
            <person name="Natvig D.O."/>
            <person name="Powell A.J."/>
            <person name="Tsang A."/>
            <person name="Grigoriev I.V."/>
        </authorList>
    </citation>
    <scope>NUCLEOTIDE SEQUENCE [LARGE SCALE GENOMIC DNA]</scope>
    <source>
        <strain evidence="3 4">ATCC 24622</strain>
    </source>
</reference>
<dbReference type="Proteomes" id="UP001586593">
    <property type="component" value="Unassembled WGS sequence"/>
</dbReference>